<protein>
    <recommendedName>
        <fullName evidence="1">Reverse transcriptase domain-containing protein</fullName>
    </recommendedName>
</protein>
<dbReference type="SMART" id="SM00507">
    <property type="entry name" value="HNHc"/>
    <property type="match status" value="1"/>
</dbReference>
<reference evidence="2" key="1">
    <citation type="journal article" date="2021" name="Genome Biol. Evol.">
        <title>Genomic rearrangements and sequence evolution across brown algal organelles.</title>
        <authorList>
            <person name="Starko S."/>
            <person name="Bringloe T.T."/>
            <person name="Gomez M.S."/>
            <person name="Darby H."/>
            <person name="Graham S.W."/>
            <person name="Martone P.T."/>
        </authorList>
    </citation>
    <scope>NUCLEOTIDE SEQUENCE</scope>
    <source>
        <strain evidence="2">BC_R3</strain>
    </source>
</reference>
<dbReference type="Pfam" id="PF00078">
    <property type="entry name" value="RVT_1"/>
    <property type="match status" value="1"/>
</dbReference>
<dbReference type="InterPro" id="IPR000477">
    <property type="entry name" value="RT_dom"/>
</dbReference>
<evidence type="ECO:0000313" key="2">
    <source>
        <dbReference type="EMBL" id="QWK44234.1"/>
    </source>
</evidence>
<dbReference type="InterPro" id="IPR043502">
    <property type="entry name" value="DNA/RNA_pol_sf"/>
</dbReference>
<dbReference type="NCBIfam" id="TIGR04416">
    <property type="entry name" value="group_II_RT_mat"/>
    <property type="match status" value="1"/>
</dbReference>
<dbReference type="InterPro" id="IPR030931">
    <property type="entry name" value="Group_II_RT_mat"/>
</dbReference>
<gene>
    <name evidence="2" type="primary">orf587</name>
</gene>
<dbReference type="PANTHER" id="PTHR34047">
    <property type="entry name" value="NUCLEAR INTRON MATURASE 1, MITOCHONDRIAL-RELATED"/>
    <property type="match status" value="1"/>
</dbReference>
<sequence>MDTCNVCHMPTCGAEVDNLKNCRVNNTLCLCCCMLKSNIPKEWSKIRWPEVEQKVYYLQSKIFKLSKEGNNGFKIWNLQKSLIKCMEARLLSTRKVTQDNRGKATAGVDGVTINTGASRLQLAKELIIDGSACPVKRVWITKANGNLRPLGVPTIKDRAKQSLTKMALEPEWEARFEPNSYGFRPGYSCADAKWAVTRQIQGSSKYFLDADIQGCFDNISHIYLLEKLQTSPMIASQIRSWLKAEIMEKPMKEHEEFENLKGTPQGSIISPLLANVALHGMETYLMEKAQDKIKVIRYADDFVVLSSSIKAIKDSMVNATEFLKPIGLNLNMEKTRIGHSMSVYENQSAGFDFLGFHFRNYKTSVHRGVKSTQGKKQTFRQRTIPSRKAVKSHLNALKASVRSHKVAPLESVVSALSAKTTGWTNYFCISNCQKTFSYIDYRLWKILWKWSVKRHKGSKRATLRSWSTANRWSLGYVRETDGLNILLKRHDQTKIRNHIKIRQGASIYDGHLIYFAKRLSRGNLRLERLNRLLKSQDYRCKICGLVFCPTDIIELHHVVPKSPGQGEKTKQQLQWVHGHCHDQVHST</sequence>
<dbReference type="SUPFAM" id="SSF56672">
    <property type="entry name" value="DNA/RNA polymerases"/>
    <property type="match status" value="1"/>
</dbReference>
<dbReference type="Pfam" id="PF01844">
    <property type="entry name" value="HNH"/>
    <property type="match status" value="1"/>
</dbReference>
<dbReference type="GO" id="GO:0008270">
    <property type="term" value="F:zinc ion binding"/>
    <property type="evidence" value="ECO:0007669"/>
    <property type="project" value="InterPro"/>
</dbReference>
<feature type="domain" description="Reverse transcriptase" evidence="1">
    <location>
        <begin position="121"/>
        <end position="358"/>
    </location>
</feature>
<geneLocation type="mitochondrion" evidence="2"/>
<keyword evidence="2" id="KW-0496">Mitochondrion</keyword>
<accession>A0A8F0FBV3</accession>
<dbReference type="PANTHER" id="PTHR34047:SF10">
    <property type="entry name" value="GROUP II INTRON-ASSOCIATED OPEN READING FRAME"/>
    <property type="match status" value="1"/>
</dbReference>
<dbReference type="CDD" id="cd01651">
    <property type="entry name" value="RT_G2_intron"/>
    <property type="match status" value="1"/>
</dbReference>
<dbReference type="PROSITE" id="PS50878">
    <property type="entry name" value="RT_POL"/>
    <property type="match status" value="1"/>
</dbReference>
<organism evidence="2">
    <name type="scientific">Hedophyllum nigripes</name>
    <dbReference type="NCBI Taxonomy" id="2724434"/>
    <lineage>
        <taxon>Eukaryota</taxon>
        <taxon>Sar</taxon>
        <taxon>Stramenopiles</taxon>
        <taxon>Ochrophyta</taxon>
        <taxon>PX clade</taxon>
        <taxon>Phaeophyceae</taxon>
        <taxon>Laminariales</taxon>
        <taxon>Laminariaceae</taxon>
        <taxon>Hedophyllum</taxon>
    </lineage>
</organism>
<dbReference type="AlphaFoldDB" id="A0A8F0FBV3"/>
<dbReference type="GO" id="GO:0004519">
    <property type="term" value="F:endonuclease activity"/>
    <property type="evidence" value="ECO:0007669"/>
    <property type="project" value="InterPro"/>
</dbReference>
<dbReference type="InterPro" id="IPR025960">
    <property type="entry name" value="RVT_N"/>
</dbReference>
<dbReference type="InterPro" id="IPR002711">
    <property type="entry name" value="HNH"/>
</dbReference>
<evidence type="ECO:0000259" key="1">
    <source>
        <dbReference type="PROSITE" id="PS50878"/>
    </source>
</evidence>
<name>A0A8F0FBV3_9PHAE</name>
<dbReference type="CDD" id="cd00085">
    <property type="entry name" value="HNHc"/>
    <property type="match status" value="1"/>
</dbReference>
<dbReference type="InterPro" id="IPR013597">
    <property type="entry name" value="Mat_intron_G2"/>
</dbReference>
<proteinExistence type="predicted"/>
<dbReference type="EMBL" id="MZ156046">
    <property type="protein sequence ID" value="QWK44234.1"/>
    <property type="molecule type" value="Genomic_DNA"/>
</dbReference>
<dbReference type="InterPro" id="IPR051083">
    <property type="entry name" value="GrpII_Intron_Splice-Mob/Def"/>
</dbReference>
<dbReference type="Pfam" id="PF08388">
    <property type="entry name" value="GIIM"/>
    <property type="match status" value="1"/>
</dbReference>
<dbReference type="InterPro" id="IPR003615">
    <property type="entry name" value="HNH_nuc"/>
</dbReference>
<dbReference type="Pfam" id="PF13655">
    <property type="entry name" value="RVT_N"/>
    <property type="match status" value="1"/>
</dbReference>
<dbReference type="GO" id="GO:0003676">
    <property type="term" value="F:nucleic acid binding"/>
    <property type="evidence" value="ECO:0007669"/>
    <property type="project" value="InterPro"/>
</dbReference>